<feature type="domain" description="Cytochrome b/b6 N-terminal region profile" evidence="2">
    <location>
        <begin position="1"/>
        <end position="75"/>
    </location>
</feature>
<evidence type="ECO:0000313" key="3">
    <source>
        <dbReference type="EMBL" id="KAI8574902.1"/>
    </source>
</evidence>
<keyword evidence="4" id="KW-1185">Reference proteome</keyword>
<dbReference type="RefSeq" id="XP_051439909.1">
    <property type="nucleotide sequence ID" value="XM_051584009.1"/>
</dbReference>
<name>A0AAD5E169_UMBRA</name>
<proteinExistence type="predicted"/>
<evidence type="ECO:0000256" key="1">
    <source>
        <dbReference type="SAM" id="Phobius"/>
    </source>
</evidence>
<dbReference type="PANTHER" id="PTHR19271:SF16">
    <property type="entry name" value="CYTOCHROME B"/>
    <property type="match status" value="1"/>
</dbReference>
<dbReference type="Pfam" id="PF00033">
    <property type="entry name" value="Cytochrome_B"/>
    <property type="match status" value="1"/>
</dbReference>
<dbReference type="AlphaFoldDB" id="A0AAD5E169"/>
<sequence>MKLLKRNSFLSIVNSYLIDSPQPSNISYMWNFGSLLGFCLVIQIATGVTLAMHYTPTIDLAFISVEHIMRDVNYG</sequence>
<dbReference type="InterPro" id="IPR016174">
    <property type="entry name" value="Di-haem_cyt_TM"/>
</dbReference>
<dbReference type="SUPFAM" id="SSF81342">
    <property type="entry name" value="Transmembrane di-heme cytochromes"/>
    <property type="match status" value="1"/>
</dbReference>
<dbReference type="GO" id="GO:0016491">
    <property type="term" value="F:oxidoreductase activity"/>
    <property type="evidence" value="ECO:0007669"/>
    <property type="project" value="InterPro"/>
</dbReference>
<dbReference type="GeneID" id="75909359"/>
<evidence type="ECO:0000259" key="2">
    <source>
        <dbReference type="PROSITE" id="PS51002"/>
    </source>
</evidence>
<keyword evidence="1" id="KW-0812">Transmembrane</keyword>
<gene>
    <name evidence="3" type="ORF">K450DRAFT_160564</name>
</gene>
<dbReference type="GO" id="GO:0008121">
    <property type="term" value="F:quinol-cytochrome-c reductase activity"/>
    <property type="evidence" value="ECO:0007669"/>
    <property type="project" value="TreeGrafter"/>
</dbReference>
<keyword evidence="1" id="KW-0472">Membrane</keyword>
<organism evidence="3 4">
    <name type="scientific">Umbelopsis ramanniana AG</name>
    <dbReference type="NCBI Taxonomy" id="1314678"/>
    <lineage>
        <taxon>Eukaryota</taxon>
        <taxon>Fungi</taxon>
        <taxon>Fungi incertae sedis</taxon>
        <taxon>Mucoromycota</taxon>
        <taxon>Mucoromycotina</taxon>
        <taxon>Umbelopsidomycetes</taxon>
        <taxon>Umbelopsidales</taxon>
        <taxon>Umbelopsidaceae</taxon>
        <taxon>Umbelopsis</taxon>
    </lineage>
</organism>
<dbReference type="GO" id="GO:0005739">
    <property type="term" value="C:mitochondrion"/>
    <property type="evidence" value="ECO:0007669"/>
    <property type="project" value="GOC"/>
</dbReference>
<protein>
    <recommendedName>
        <fullName evidence="2">Cytochrome b/b6 N-terminal region profile domain-containing protein</fullName>
    </recommendedName>
</protein>
<feature type="transmembrane region" description="Helical" evidence="1">
    <location>
        <begin position="28"/>
        <end position="52"/>
    </location>
</feature>
<dbReference type="EMBL" id="MU621048">
    <property type="protein sequence ID" value="KAI8574902.1"/>
    <property type="molecule type" value="Genomic_DNA"/>
</dbReference>
<dbReference type="GO" id="GO:0016020">
    <property type="term" value="C:membrane"/>
    <property type="evidence" value="ECO:0007669"/>
    <property type="project" value="InterPro"/>
</dbReference>
<dbReference type="InterPro" id="IPR005797">
    <property type="entry name" value="Cyt_b/b6_N"/>
</dbReference>
<dbReference type="Proteomes" id="UP001206595">
    <property type="component" value="Unassembled WGS sequence"/>
</dbReference>
<keyword evidence="1" id="KW-1133">Transmembrane helix</keyword>
<dbReference type="InterPro" id="IPR027387">
    <property type="entry name" value="Cytb/b6-like_sf"/>
</dbReference>
<feature type="non-terminal residue" evidence="3">
    <location>
        <position position="75"/>
    </location>
</feature>
<dbReference type="GO" id="GO:0006122">
    <property type="term" value="P:mitochondrial electron transport, ubiquinol to cytochrome c"/>
    <property type="evidence" value="ECO:0007669"/>
    <property type="project" value="TreeGrafter"/>
</dbReference>
<evidence type="ECO:0000313" key="4">
    <source>
        <dbReference type="Proteomes" id="UP001206595"/>
    </source>
</evidence>
<dbReference type="Gene3D" id="1.20.810.10">
    <property type="entry name" value="Cytochrome Bc1 Complex, Chain C"/>
    <property type="match status" value="1"/>
</dbReference>
<accession>A0AAD5E169</accession>
<comment type="caution">
    <text evidence="3">The sequence shown here is derived from an EMBL/GenBank/DDBJ whole genome shotgun (WGS) entry which is preliminary data.</text>
</comment>
<reference evidence="3" key="2">
    <citation type="journal article" date="2022" name="Proc. Natl. Acad. Sci. U.S.A.">
        <title>Diploid-dominant life cycles characterize the early evolution of Fungi.</title>
        <authorList>
            <person name="Amses K.R."/>
            <person name="Simmons D.R."/>
            <person name="Longcore J.E."/>
            <person name="Mondo S.J."/>
            <person name="Seto K."/>
            <person name="Jeronimo G.H."/>
            <person name="Bonds A.E."/>
            <person name="Quandt C.A."/>
            <person name="Davis W.J."/>
            <person name="Chang Y."/>
            <person name="Federici B.A."/>
            <person name="Kuo A."/>
            <person name="LaButti K."/>
            <person name="Pangilinan J."/>
            <person name="Andreopoulos W."/>
            <person name="Tritt A."/>
            <person name="Riley R."/>
            <person name="Hundley H."/>
            <person name="Johnson J."/>
            <person name="Lipzen A."/>
            <person name="Barry K."/>
            <person name="Lang B.F."/>
            <person name="Cuomo C.A."/>
            <person name="Buchler N.E."/>
            <person name="Grigoriev I.V."/>
            <person name="Spatafora J.W."/>
            <person name="Stajich J.E."/>
            <person name="James T.Y."/>
        </authorList>
    </citation>
    <scope>NUCLEOTIDE SEQUENCE</scope>
    <source>
        <strain evidence="3">AG</strain>
    </source>
</reference>
<dbReference type="PANTHER" id="PTHR19271">
    <property type="entry name" value="CYTOCHROME B"/>
    <property type="match status" value="1"/>
</dbReference>
<dbReference type="PROSITE" id="PS51002">
    <property type="entry name" value="CYTB_NTER"/>
    <property type="match status" value="1"/>
</dbReference>
<reference evidence="3" key="1">
    <citation type="submission" date="2021-06" db="EMBL/GenBank/DDBJ databases">
        <authorList>
            <consortium name="DOE Joint Genome Institute"/>
            <person name="Mondo S.J."/>
            <person name="Amses K.R."/>
            <person name="Simmons D.R."/>
            <person name="Longcore J.E."/>
            <person name="Seto K."/>
            <person name="Alves G.H."/>
            <person name="Bonds A.E."/>
            <person name="Quandt C.A."/>
            <person name="Davis W.J."/>
            <person name="Chang Y."/>
            <person name="Letcher P.M."/>
            <person name="Powell M.J."/>
            <person name="Kuo A."/>
            <person name="Labutti K."/>
            <person name="Pangilinan J."/>
            <person name="Andreopoulos W."/>
            <person name="Tritt A."/>
            <person name="Riley R."/>
            <person name="Hundley H."/>
            <person name="Johnson J."/>
            <person name="Lipzen A."/>
            <person name="Barry K."/>
            <person name="Berbee M.L."/>
            <person name="Buchler N.E."/>
            <person name="Grigoriev I.V."/>
            <person name="Spatafora J.W."/>
            <person name="Stajich J.E."/>
            <person name="James T.Y."/>
        </authorList>
    </citation>
    <scope>NUCLEOTIDE SEQUENCE</scope>
    <source>
        <strain evidence="3">AG</strain>
    </source>
</reference>